<dbReference type="AlphaFoldDB" id="A0A135TW32"/>
<evidence type="ECO:0000256" key="1">
    <source>
        <dbReference type="ARBA" id="ARBA00004141"/>
    </source>
</evidence>
<feature type="transmembrane region" description="Helical" evidence="5">
    <location>
        <begin position="149"/>
        <end position="166"/>
    </location>
</feature>
<dbReference type="Proteomes" id="UP000070328">
    <property type="component" value="Unassembled WGS sequence"/>
</dbReference>
<dbReference type="SUPFAM" id="SSF103481">
    <property type="entry name" value="Multidrug resistance efflux transporter EmrE"/>
    <property type="match status" value="1"/>
</dbReference>
<dbReference type="PANTHER" id="PTHR10231">
    <property type="entry name" value="NUCLEOTIDE-SUGAR TRANSMEMBRANE TRANSPORTER"/>
    <property type="match status" value="1"/>
</dbReference>
<name>A0A135TW32_9PEZI</name>
<dbReference type="GO" id="GO:0015165">
    <property type="term" value="F:pyrimidine nucleotide-sugar transmembrane transporter activity"/>
    <property type="evidence" value="ECO:0007669"/>
    <property type="project" value="InterPro"/>
</dbReference>
<dbReference type="GO" id="GO:0000139">
    <property type="term" value="C:Golgi membrane"/>
    <property type="evidence" value="ECO:0007669"/>
    <property type="project" value="InterPro"/>
</dbReference>
<reference evidence="6 7" key="1">
    <citation type="submission" date="2014-02" db="EMBL/GenBank/DDBJ databases">
        <title>The genome sequence of Colletotrichum simmondsii CBS122122.</title>
        <authorList>
            <person name="Baroncelli R."/>
            <person name="Thon M.R."/>
        </authorList>
    </citation>
    <scope>NUCLEOTIDE SEQUENCE [LARGE SCALE GENOMIC DNA]</scope>
    <source>
        <strain evidence="6 7">CBS122122</strain>
    </source>
</reference>
<keyword evidence="4 5" id="KW-0472">Membrane</keyword>
<evidence type="ECO:0000313" key="7">
    <source>
        <dbReference type="Proteomes" id="UP000070328"/>
    </source>
</evidence>
<dbReference type="InterPro" id="IPR007271">
    <property type="entry name" value="Nuc_sug_transpt"/>
</dbReference>
<evidence type="ECO:0000256" key="4">
    <source>
        <dbReference type="ARBA" id="ARBA00023136"/>
    </source>
</evidence>
<dbReference type="Pfam" id="PF04142">
    <property type="entry name" value="Nuc_sug_transp"/>
    <property type="match status" value="1"/>
</dbReference>
<evidence type="ECO:0000256" key="5">
    <source>
        <dbReference type="SAM" id="Phobius"/>
    </source>
</evidence>
<dbReference type="NCBIfam" id="TIGR00803">
    <property type="entry name" value="nst"/>
    <property type="match status" value="1"/>
</dbReference>
<evidence type="ECO:0000313" key="6">
    <source>
        <dbReference type="EMBL" id="KXH52252.1"/>
    </source>
</evidence>
<keyword evidence="3 5" id="KW-1133">Transmembrane helix</keyword>
<dbReference type="InterPro" id="IPR037185">
    <property type="entry name" value="EmrE-like"/>
</dbReference>
<accession>A0A135TW32</accession>
<feature type="transmembrane region" description="Helical" evidence="5">
    <location>
        <begin position="186"/>
        <end position="210"/>
    </location>
</feature>
<organism evidence="6 7">
    <name type="scientific">Colletotrichum simmondsii</name>
    <dbReference type="NCBI Taxonomy" id="703756"/>
    <lineage>
        <taxon>Eukaryota</taxon>
        <taxon>Fungi</taxon>
        <taxon>Dikarya</taxon>
        <taxon>Ascomycota</taxon>
        <taxon>Pezizomycotina</taxon>
        <taxon>Sordariomycetes</taxon>
        <taxon>Hypocreomycetidae</taxon>
        <taxon>Glomerellales</taxon>
        <taxon>Glomerellaceae</taxon>
        <taxon>Colletotrichum</taxon>
        <taxon>Colletotrichum acutatum species complex</taxon>
    </lineage>
</organism>
<feature type="transmembrane region" description="Helical" evidence="5">
    <location>
        <begin position="246"/>
        <end position="271"/>
    </location>
</feature>
<comment type="caution">
    <text evidence="6">The sequence shown here is derived from an EMBL/GenBank/DDBJ whole genome shotgun (WGS) entry which is preliminary data.</text>
</comment>
<dbReference type="OrthoDB" id="408493at2759"/>
<proteinExistence type="predicted"/>
<gene>
    <name evidence="6" type="ORF">CSIM01_12262</name>
</gene>
<evidence type="ECO:0000256" key="2">
    <source>
        <dbReference type="ARBA" id="ARBA00022692"/>
    </source>
</evidence>
<comment type="subcellular location">
    <subcellularLocation>
        <location evidence="1">Membrane</location>
        <topology evidence="1">Multi-pass membrane protein</topology>
    </subcellularLocation>
</comment>
<protein>
    <submittedName>
        <fullName evidence="6">UDP-galactose transporter</fullName>
    </submittedName>
</protein>
<keyword evidence="7" id="KW-1185">Reference proteome</keyword>
<keyword evidence="2 5" id="KW-0812">Transmembrane</keyword>
<sequence length="346" mass="37361">MAPSNFARRRYARITAGIVLAMLVCQNAASILLQHKVQSRPQDNSVRYEPLSAVVLSEALKLLISVGGAAWAYNNTEDRSAITSGFLEYVRSGHDNAAIPAFLYTLSATSQSFGAYHLSILPYLMLSQVKLILTPIFSKALLKQTLHPHQWMCLVIMAAGIVMVQVGSLPSSLSDINSDDAGKDRAFGIVTMLVAGCCSAFAGVYMEAVLKSSERSFMVRNAQLAAYGCLCALGGFLWQSDFSTKGFFLGYTTLVWDFVLLQAMGGFLVSWAVRVSSTIAKNYAQSLGFLSASTIPLLSSPHALSFELYSGIAMVLGGVFGSLWKTEMPVDSTVDSDERPKEGSIV</sequence>
<dbReference type="EMBL" id="JFBX01000047">
    <property type="protein sequence ID" value="KXH52252.1"/>
    <property type="molecule type" value="Genomic_DNA"/>
</dbReference>
<evidence type="ECO:0000256" key="3">
    <source>
        <dbReference type="ARBA" id="ARBA00022989"/>
    </source>
</evidence>
<feature type="transmembrane region" description="Helical" evidence="5">
    <location>
        <begin position="222"/>
        <end position="240"/>
    </location>
</feature>